<evidence type="ECO:0000256" key="3">
    <source>
        <dbReference type="ARBA" id="ARBA00022752"/>
    </source>
</evidence>
<protein>
    <recommendedName>
        <fullName evidence="2">Poly(3-hydroxyalkanoate) polymerase subunit PhaE</fullName>
    </recommendedName>
</protein>
<accession>A0A1G6X0E1</accession>
<keyword evidence="4" id="KW-0175">Coiled coil</keyword>
<evidence type="ECO:0000313" key="5">
    <source>
        <dbReference type="EMBL" id="SDD71700.1"/>
    </source>
</evidence>
<dbReference type="Pfam" id="PF09712">
    <property type="entry name" value="PHA_synth_III_E"/>
    <property type="match status" value="1"/>
</dbReference>
<dbReference type="AlphaFoldDB" id="A0A1G6X0E1"/>
<organism evidence="5 6">
    <name type="scientific">Peptococcus niger</name>
    <dbReference type="NCBI Taxonomy" id="2741"/>
    <lineage>
        <taxon>Bacteria</taxon>
        <taxon>Bacillati</taxon>
        <taxon>Bacillota</taxon>
        <taxon>Clostridia</taxon>
        <taxon>Eubacteriales</taxon>
        <taxon>Peptococcaceae</taxon>
        <taxon>Peptococcus</taxon>
    </lineage>
</organism>
<evidence type="ECO:0000313" key="6">
    <source>
        <dbReference type="Proteomes" id="UP000198995"/>
    </source>
</evidence>
<reference evidence="5 6" key="1">
    <citation type="submission" date="2016-10" db="EMBL/GenBank/DDBJ databases">
        <authorList>
            <person name="de Groot N.N."/>
        </authorList>
    </citation>
    <scope>NUCLEOTIDE SEQUENCE [LARGE SCALE GENOMIC DNA]</scope>
    <source>
        <strain evidence="5 6">DSM 20475</strain>
    </source>
</reference>
<keyword evidence="6" id="KW-1185">Reference proteome</keyword>
<evidence type="ECO:0000256" key="4">
    <source>
        <dbReference type="SAM" id="Coils"/>
    </source>
</evidence>
<dbReference type="InterPro" id="IPR010123">
    <property type="entry name" value="PHA_synth_III_E"/>
</dbReference>
<dbReference type="GO" id="GO:0042619">
    <property type="term" value="P:poly-hydroxybutyrate biosynthetic process"/>
    <property type="evidence" value="ECO:0007669"/>
    <property type="project" value="UniProtKB-KW"/>
</dbReference>
<dbReference type="RefSeq" id="WP_091791809.1">
    <property type="nucleotide sequence ID" value="NZ_FNAF01000006.1"/>
</dbReference>
<sequence>MSDKNNNFFTQWMQAQKDMMEFWQKNIMPAGSAMGVPGMEWMQNWWNNMATAYMPNGGQFPFFKAPQDFGQPLKNSMNWSYQLYDLWQKLYMEKLEPGQEAWKDLLEQYQNKSMTFVQNNMMDFLPKEMQETITHAQSLFDASTKALSDFFGPWVDAFVPMGKGIMQGSMKDPEAFLKAFNVWKTTYRETFGKLLNMPMMGISQETQEMQLQYLDRMITFITYYVELMVQISDVAKESMTQVFEETAESIKTGKGPKTYEEFYDFWKNTLSSVFDNLFYSDEFSKLLAETVNAGMDMKILRNKNVEAYLKEWPIPVKSDMDSLYKKVHDLQKDVRDLQKMLADSEKTAAKDDSK</sequence>
<dbReference type="EMBL" id="FNAF01000006">
    <property type="protein sequence ID" value="SDD71700.1"/>
    <property type="molecule type" value="Genomic_DNA"/>
</dbReference>
<evidence type="ECO:0000256" key="1">
    <source>
        <dbReference type="ARBA" id="ARBA00004683"/>
    </source>
</evidence>
<feature type="coiled-coil region" evidence="4">
    <location>
        <begin position="320"/>
        <end position="347"/>
    </location>
</feature>
<dbReference type="Proteomes" id="UP000198995">
    <property type="component" value="Unassembled WGS sequence"/>
</dbReference>
<gene>
    <name evidence="5" type="ORF">SAMN04489866_10620</name>
</gene>
<proteinExistence type="predicted"/>
<dbReference type="OrthoDB" id="617533at2"/>
<dbReference type="UniPathway" id="UPA00917"/>
<comment type="pathway">
    <text evidence="1">Biopolymer metabolism; poly-(R)-3-hydroxybutanoate biosynthesis.</text>
</comment>
<dbReference type="STRING" id="2741.SAMN04489866_10620"/>
<name>A0A1G6X0E1_PEPNI</name>
<evidence type="ECO:0000256" key="2">
    <source>
        <dbReference type="ARBA" id="ARBA00019066"/>
    </source>
</evidence>
<keyword evidence="3" id="KW-0583">PHB biosynthesis</keyword>